<comment type="cofactor">
    <cofactor evidence="2">
        <name>Mg(2+)</name>
        <dbReference type="ChEBI" id="CHEBI:18420"/>
    </cofactor>
</comment>
<organism evidence="11 12">
    <name type="scientific">Prorocentrum cordatum</name>
    <dbReference type="NCBI Taxonomy" id="2364126"/>
    <lineage>
        <taxon>Eukaryota</taxon>
        <taxon>Sar</taxon>
        <taxon>Alveolata</taxon>
        <taxon>Dinophyceae</taxon>
        <taxon>Prorocentrales</taxon>
        <taxon>Prorocentraceae</taxon>
        <taxon>Prorocentrum</taxon>
    </lineage>
</organism>
<dbReference type="PANTHER" id="PTHR12271">
    <property type="entry name" value="POLY A POLYMERASE CID PAP -RELATED"/>
    <property type="match status" value="1"/>
</dbReference>
<dbReference type="Gene3D" id="3.30.460.10">
    <property type="entry name" value="Beta Polymerase, domain 2"/>
    <property type="match status" value="1"/>
</dbReference>
<evidence type="ECO:0000313" key="12">
    <source>
        <dbReference type="Proteomes" id="UP001189429"/>
    </source>
</evidence>
<dbReference type="InterPro" id="IPR002058">
    <property type="entry name" value="PAP_assoc"/>
</dbReference>
<dbReference type="PANTHER" id="PTHR12271:SF40">
    <property type="entry name" value="POLY(A) RNA POLYMERASE GLD2"/>
    <property type="match status" value="1"/>
</dbReference>
<evidence type="ECO:0000259" key="9">
    <source>
        <dbReference type="Pfam" id="PF03828"/>
    </source>
</evidence>
<evidence type="ECO:0000256" key="4">
    <source>
        <dbReference type="ARBA" id="ARBA00022490"/>
    </source>
</evidence>
<name>A0ABN9X458_9DINO</name>
<dbReference type="InterPro" id="IPR043519">
    <property type="entry name" value="NT_sf"/>
</dbReference>
<dbReference type="Pfam" id="PF22600">
    <property type="entry name" value="MTPAP-like_central"/>
    <property type="match status" value="1"/>
</dbReference>
<dbReference type="SUPFAM" id="SSF81631">
    <property type="entry name" value="PAP/OAS1 substrate-binding domain"/>
    <property type="match status" value="1"/>
</dbReference>
<evidence type="ECO:0008006" key="13">
    <source>
        <dbReference type="Google" id="ProtNLM"/>
    </source>
</evidence>
<evidence type="ECO:0000256" key="2">
    <source>
        <dbReference type="ARBA" id="ARBA00001946"/>
    </source>
</evidence>
<dbReference type="InterPro" id="IPR054708">
    <property type="entry name" value="MTPAP-like_central"/>
</dbReference>
<evidence type="ECO:0000313" key="11">
    <source>
        <dbReference type="EMBL" id="CAK0894115.1"/>
    </source>
</evidence>
<evidence type="ECO:0000259" key="10">
    <source>
        <dbReference type="Pfam" id="PF22600"/>
    </source>
</evidence>
<comment type="cofactor">
    <cofactor evidence="1">
        <name>Mn(2+)</name>
        <dbReference type="ChEBI" id="CHEBI:29035"/>
    </cofactor>
</comment>
<evidence type="ECO:0000256" key="1">
    <source>
        <dbReference type="ARBA" id="ARBA00001936"/>
    </source>
</evidence>
<keyword evidence="6" id="KW-0479">Metal-binding</keyword>
<sequence length="846" mass="92372">MQACSNTMPCTLDSELEDVLQKDTHELERERAAKRVKLTMEGIAKKIGLPGEVIMFGSFSNGCKNGTSDFDIALVSKIDAEQAVHYLTKFAEQLPPCGFGNVTQIFQASTKLLKFTDVRTQTEVDFCINNDLGVRNSRMLGCYCEVDQRVSKLGRLIKEWAKRHDLVGSADGYLNSYAFMLLTIYYLQQTTPPVLPNLQKMATEPFLVDSDKWGMEDTWDAKFWDDIGGLEKSNNEMTVSQLLVGFFHFYGFAFEWKSCAVCIRESQPGQSVNKFTLQTRVIEEQWYVEDPFDLRHNLAGRCSRAGRERILSTMRDTYEVLSKKGRWDLACPLRGSSKHLLKCRIAHDVTPQALLEAFEEFELVKLHFPKPCDQGIRDLSAFLEFRTSAARRRAHTKNECHLEGCSRQLRLHVSSQHALEDAIQALGATGGSYSTFEMPPYNLQRRVPQNRCGLGGANAWHGMEQQEIQLDAAIDSCEVVLIHQLSDAATHIDYCQFRDILMDYLMEAGDLISRAVTSECHIVERVFGGDCARISRLRALVGAAGQVEQHNQAVVACSSACEVVERLLWGLGLSEQLELQQIRERERLQALQHARRIQQRSLYQAAVQGRGLAPGLPSEQPEGWPCGQDQELARGLRVGAGRHHADGRPAATLPAALLASDRPPGTFRPKPAVPAVGPWVGPWRAAAPSASSSAACPGPRTLPKGAPPQLQRAAAPPTPPALPPPVAVVRASASERQFCAWAATSAALAAPAVFLGAAAVLATCSPAVAGAAAAATATVGHASDILLTTSSYLDALAERGVDHGALVQILDNSFRLLEAAAPGLLAAGAELVASATQYIIDAPDPE</sequence>
<keyword evidence="5" id="KW-0808">Transferase</keyword>
<keyword evidence="12" id="KW-1185">Reference proteome</keyword>
<feature type="domain" description="PAP-associated" evidence="9">
    <location>
        <begin position="239"/>
        <end position="296"/>
    </location>
</feature>
<accession>A0ABN9X458</accession>
<feature type="domain" description="Poly(A) RNA polymerase mitochondrial-like central palm" evidence="10">
    <location>
        <begin position="16"/>
        <end position="144"/>
    </location>
</feature>
<evidence type="ECO:0000256" key="5">
    <source>
        <dbReference type="ARBA" id="ARBA00022679"/>
    </source>
</evidence>
<evidence type="ECO:0000256" key="7">
    <source>
        <dbReference type="ARBA" id="ARBA00022842"/>
    </source>
</evidence>
<gene>
    <name evidence="11" type="ORF">PCOR1329_LOCUS73249</name>
</gene>
<proteinExistence type="predicted"/>
<dbReference type="EMBL" id="CAUYUJ010019848">
    <property type="protein sequence ID" value="CAK0894115.1"/>
    <property type="molecule type" value="Genomic_DNA"/>
</dbReference>
<reference evidence="11" key="1">
    <citation type="submission" date="2023-10" db="EMBL/GenBank/DDBJ databases">
        <authorList>
            <person name="Chen Y."/>
            <person name="Shah S."/>
            <person name="Dougan E. K."/>
            <person name="Thang M."/>
            <person name="Chan C."/>
        </authorList>
    </citation>
    <scope>NUCLEOTIDE SEQUENCE [LARGE SCALE GENOMIC DNA]</scope>
</reference>
<evidence type="ECO:0000256" key="8">
    <source>
        <dbReference type="SAM" id="MobiDB-lite"/>
    </source>
</evidence>
<dbReference type="SUPFAM" id="SSF81301">
    <property type="entry name" value="Nucleotidyltransferase"/>
    <property type="match status" value="1"/>
</dbReference>
<dbReference type="Pfam" id="PF03828">
    <property type="entry name" value="PAP_assoc"/>
    <property type="match status" value="1"/>
</dbReference>
<dbReference type="Proteomes" id="UP001189429">
    <property type="component" value="Unassembled WGS sequence"/>
</dbReference>
<keyword evidence="4" id="KW-0963">Cytoplasm</keyword>
<comment type="subcellular location">
    <subcellularLocation>
        <location evidence="3">Cytoplasm</location>
    </subcellularLocation>
</comment>
<comment type="caution">
    <text evidence="11">The sequence shown here is derived from an EMBL/GenBank/DDBJ whole genome shotgun (WGS) entry which is preliminary data.</text>
</comment>
<dbReference type="Gene3D" id="1.10.1410.10">
    <property type="match status" value="1"/>
</dbReference>
<evidence type="ECO:0000256" key="3">
    <source>
        <dbReference type="ARBA" id="ARBA00004496"/>
    </source>
</evidence>
<feature type="region of interest" description="Disordered" evidence="8">
    <location>
        <begin position="688"/>
        <end position="720"/>
    </location>
</feature>
<dbReference type="CDD" id="cd05402">
    <property type="entry name" value="NT_PAP_TUTase"/>
    <property type="match status" value="1"/>
</dbReference>
<evidence type="ECO:0000256" key="6">
    <source>
        <dbReference type="ARBA" id="ARBA00022723"/>
    </source>
</evidence>
<keyword evidence="7" id="KW-0460">Magnesium</keyword>
<protein>
    <recommendedName>
        <fullName evidence="13">Polynucleotide adenylyltransferase</fullName>
    </recommendedName>
</protein>